<evidence type="ECO:0000313" key="3">
    <source>
        <dbReference type="Proteomes" id="UP000828390"/>
    </source>
</evidence>
<dbReference type="EMBL" id="JAIWYP010000003">
    <property type="protein sequence ID" value="KAH3858890.1"/>
    <property type="molecule type" value="Genomic_DNA"/>
</dbReference>
<reference evidence="2" key="1">
    <citation type="journal article" date="2019" name="bioRxiv">
        <title>The Genome of the Zebra Mussel, Dreissena polymorpha: A Resource for Invasive Species Research.</title>
        <authorList>
            <person name="McCartney M.A."/>
            <person name="Auch B."/>
            <person name="Kono T."/>
            <person name="Mallez S."/>
            <person name="Zhang Y."/>
            <person name="Obille A."/>
            <person name="Becker A."/>
            <person name="Abrahante J.E."/>
            <person name="Garbe J."/>
            <person name="Badalamenti J.P."/>
            <person name="Herman A."/>
            <person name="Mangelson H."/>
            <person name="Liachko I."/>
            <person name="Sullivan S."/>
            <person name="Sone E.D."/>
            <person name="Koren S."/>
            <person name="Silverstein K.A.T."/>
            <person name="Beckman K.B."/>
            <person name="Gohl D.M."/>
        </authorList>
    </citation>
    <scope>NUCLEOTIDE SEQUENCE</scope>
    <source>
        <strain evidence="2">Duluth1</strain>
        <tissue evidence="2">Whole animal</tissue>
    </source>
</reference>
<evidence type="ECO:0000313" key="1">
    <source>
        <dbReference type="EMBL" id="KAH3858666.1"/>
    </source>
</evidence>
<name>A0A9D4LHR3_DREPO</name>
<dbReference type="AlphaFoldDB" id="A0A9D4LHR3"/>
<proteinExistence type="predicted"/>
<accession>A0A9D4LHR3</accession>
<keyword evidence="3" id="KW-1185">Reference proteome</keyword>
<reference evidence="2" key="2">
    <citation type="submission" date="2020-11" db="EMBL/GenBank/DDBJ databases">
        <authorList>
            <person name="McCartney M.A."/>
            <person name="Auch B."/>
            <person name="Kono T."/>
            <person name="Mallez S."/>
            <person name="Becker A."/>
            <person name="Gohl D.M."/>
            <person name="Silverstein K.A.T."/>
            <person name="Koren S."/>
            <person name="Bechman K.B."/>
            <person name="Herman A."/>
            <person name="Abrahante J.E."/>
            <person name="Garbe J."/>
        </authorList>
    </citation>
    <scope>NUCLEOTIDE SEQUENCE</scope>
    <source>
        <strain evidence="2">Duluth1</strain>
        <tissue evidence="2">Whole animal</tissue>
    </source>
</reference>
<evidence type="ECO:0000313" key="2">
    <source>
        <dbReference type="EMBL" id="KAH3858890.1"/>
    </source>
</evidence>
<organism evidence="2 3">
    <name type="scientific">Dreissena polymorpha</name>
    <name type="common">Zebra mussel</name>
    <name type="synonym">Mytilus polymorpha</name>
    <dbReference type="NCBI Taxonomy" id="45954"/>
    <lineage>
        <taxon>Eukaryota</taxon>
        <taxon>Metazoa</taxon>
        <taxon>Spiralia</taxon>
        <taxon>Lophotrochozoa</taxon>
        <taxon>Mollusca</taxon>
        <taxon>Bivalvia</taxon>
        <taxon>Autobranchia</taxon>
        <taxon>Heteroconchia</taxon>
        <taxon>Euheterodonta</taxon>
        <taxon>Imparidentia</taxon>
        <taxon>Neoheterodontei</taxon>
        <taxon>Myida</taxon>
        <taxon>Dreissenoidea</taxon>
        <taxon>Dreissenidae</taxon>
        <taxon>Dreissena</taxon>
    </lineage>
</organism>
<dbReference type="EMBL" id="JAIWYP010000003">
    <property type="protein sequence ID" value="KAH3858666.1"/>
    <property type="molecule type" value="Genomic_DNA"/>
</dbReference>
<gene>
    <name evidence="1" type="ORF">DPMN_101291</name>
    <name evidence="2" type="ORF">DPMN_101534</name>
</gene>
<protein>
    <submittedName>
        <fullName evidence="2">Uncharacterized protein</fullName>
    </submittedName>
</protein>
<comment type="caution">
    <text evidence="2">The sequence shown here is derived from an EMBL/GenBank/DDBJ whole genome shotgun (WGS) entry which is preliminary data.</text>
</comment>
<dbReference type="Proteomes" id="UP000828390">
    <property type="component" value="Unassembled WGS sequence"/>
</dbReference>
<sequence length="79" mass="9057">MMFRIINNLVEIQSKHILLSAGAHTRGHANRFLVPFASVNVYKYSFFPSGIRIWNSLPEATFMAPSLDVFKTMMDILRP</sequence>